<protein>
    <submittedName>
        <fullName evidence="4">CheY-like chemotaxis protein</fullName>
    </submittedName>
</protein>
<feature type="domain" description="Response regulatory" evidence="3">
    <location>
        <begin position="4"/>
        <end position="121"/>
    </location>
</feature>
<dbReference type="InterPro" id="IPR011006">
    <property type="entry name" value="CheY-like_superfamily"/>
</dbReference>
<dbReference type="EMBL" id="VFIA01000005">
    <property type="protein sequence ID" value="MBC3790685.1"/>
    <property type="molecule type" value="Genomic_DNA"/>
</dbReference>
<dbReference type="RefSeq" id="WP_186736505.1">
    <property type="nucleotide sequence ID" value="NZ_VFIA01000005.1"/>
</dbReference>
<reference evidence="4 5" key="1">
    <citation type="submission" date="2019-06" db="EMBL/GenBank/DDBJ databases">
        <title>Spirosoma utsteinense sp. nov. isolated from Antarctic ice-free soils.</title>
        <authorList>
            <person name="Tahon G."/>
        </authorList>
    </citation>
    <scope>NUCLEOTIDE SEQUENCE [LARGE SCALE GENOMIC DNA]</scope>
    <source>
        <strain evidence="4 5">LMG 31447</strain>
    </source>
</reference>
<dbReference type="Gene3D" id="3.40.50.2300">
    <property type="match status" value="1"/>
</dbReference>
<dbReference type="Pfam" id="PF00072">
    <property type="entry name" value="Response_reg"/>
    <property type="match status" value="1"/>
</dbReference>
<dbReference type="SMART" id="SM00448">
    <property type="entry name" value="REC"/>
    <property type="match status" value="1"/>
</dbReference>
<dbReference type="Proteomes" id="UP000700732">
    <property type="component" value="Unassembled WGS sequence"/>
</dbReference>
<proteinExistence type="predicted"/>
<feature type="modified residue" description="4-aspartylphosphate" evidence="2">
    <location>
        <position position="55"/>
    </location>
</feature>
<evidence type="ECO:0000259" key="3">
    <source>
        <dbReference type="PROSITE" id="PS50110"/>
    </source>
</evidence>
<accession>A0ABR6W291</accession>
<evidence type="ECO:0000256" key="2">
    <source>
        <dbReference type="PROSITE-ProRule" id="PRU00169"/>
    </source>
</evidence>
<organism evidence="4 5">
    <name type="scientific">Spirosoma utsteinense</name>
    <dbReference type="NCBI Taxonomy" id="2585773"/>
    <lineage>
        <taxon>Bacteria</taxon>
        <taxon>Pseudomonadati</taxon>
        <taxon>Bacteroidota</taxon>
        <taxon>Cytophagia</taxon>
        <taxon>Cytophagales</taxon>
        <taxon>Cytophagaceae</taxon>
        <taxon>Spirosoma</taxon>
    </lineage>
</organism>
<dbReference type="PANTHER" id="PTHR44591:SF3">
    <property type="entry name" value="RESPONSE REGULATORY DOMAIN-CONTAINING PROTEIN"/>
    <property type="match status" value="1"/>
</dbReference>
<keyword evidence="1 2" id="KW-0597">Phosphoprotein</keyword>
<gene>
    <name evidence="4" type="ORF">FH603_1175</name>
</gene>
<dbReference type="PROSITE" id="PS50110">
    <property type="entry name" value="RESPONSE_REGULATORY"/>
    <property type="match status" value="1"/>
</dbReference>
<dbReference type="SUPFAM" id="SSF52172">
    <property type="entry name" value="CheY-like"/>
    <property type="match status" value="1"/>
</dbReference>
<sequence>MDATIMLVDDSAICNLMMKKVLSRLFDNLKIHDFTDPEVAYSELPTINPSLIFLDLNMPELDGWGFLKQMQESGQKNRVIILTSSTSTLDQARCASFSNVIAYHTKPLTQALVNSLMQTFQTESFSAGRLPATP</sequence>
<dbReference type="CDD" id="cd00156">
    <property type="entry name" value="REC"/>
    <property type="match status" value="1"/>
</dbReference>
<name>A0ABR6W291_9BACT</name>
<evidence type="ECO:0000313" key="4">
    <source>
        <dbReference type="EMBL" id="MBC3790685.1"/>
    </source>
</evidence>
<dbReference type="PANTHER" id="PTHR44591">
    <property type="entry name" value="STRESS RESPONSE REGULATOR PROTEIN 1"/>
    <property type="match status" value="1"/>
</dbReference>
<evidence type="ECO:0000313" key="5">
    <source>
        <dbReference type="Proteomes" id="UP000700732"/>
    </source>
</evidence>
<comment type="caution">
    <text evidence="4">The sequence shown here is derived from an EMBL/GenBank/DDBJ whole genome shotgun (WGS) entry which is preliminary data.</text>
</comment>
<keyword evidence="5" id="KW-1185">Reference proteome</keyword>
<dbReference type="InterPro" id="IPR001789">
    <property type="entry name" value="Sig_transdc_resp-reg_receiver"/>
</dbReference>
<evidence type="ECO:0000256" key="1">
    <source>
        <dbReference type="ARBA" id="ARBA00022553"/>
    </source>
</evidence>
<dbReference type="InterPro" id="IPR050595">
    <property type="entry name" value="Bact_response_regulator"/>
</dbReference>